<dbReference type="Pfam" id="PF01596">
    <property type="entry name" value="Methyltransf_3"/>
    <property type="match status" value="1"/>
</dbReference>
<feature type="region of interest" description="Disordered" evidence="6">
    <location>
        <begin position="135"/>
        <end position="176"/>
    </location>
</feature>
<dbReference type="PANTHER" id="PTHR10509:SF14">
    <property type="entry name" value="CAFFEOYL-COA O-METHYLTRANSFERASE 3-RELATED"/>
    <property type="match status" value="1"/>
</dbReference>
<accession>A0AAQ3MY58</accession>
<evidence type="ECO:0000256" key="5">
    <source>
        <dbReference type="ARBA" id="ARBA00023453"/>
    </source>
</evidence>
<keyword evidence="8" id="KW-1185">Reference proteome</keyword>
<dbReference type="GO" id="GO:0032259">
    <property type="term" value="P:methylation"/>
    <property type="evidence" value="ECO:0007669"/>
    <property type="project" value="UniProtKB-KW"/>
</dbReference>
<evidence type="ECO:0000256" key="2">
    <source>
        <dbReference type="ARBA" id="ARBA00022603"/>
    </source>
</evidence>
<dbReference type="PANTHER" id="PTHR10509">
    <property type="entry name" value="O-METHYLTRANSFERASE-RELATED"/>
    <property type="match status" value="1"/>
</dbReference>
<dbReference type="Proteomes" id="UP001374535">
    <property type="component" value="Chromosome 8"/>
</dbReference>
<dbReference type="InterPro" id="IPR050362">
    <property type="entry name" value="Cation-dep_OMT"/>
</dbReference>
<dbReference type="InterPro" id="IPR002935">
    <property type="entry name" value="SAM_O-MeTrfase"/>
</dbReference>
<gene>
    <name evidence="7" type="ORF">V8G54_025348</name>
</gene>
<comment type="similarity">
    <text evidence="5">Belongs to the class I-like SAM-binding methyltransferase superfamily. Cation-dependent O-methyltransferase family.</text>
</comment>
<sequence length="176" mass="20186">MMSSSGDDSFGCGCGKEVLFCLRVMMTLSAVDAGNIFSSVVDAGWQDDLNWLVDVKLGLAMDSLESLILNGEAGSVTMMYDLKFHILLLRVKVGGLIVIDNVLWHGKVADQLVYDPKTVSIRNFNQKLMEDERINISMNERKRKKKRNKKEEENRERRREKKKKRKKEKEEGERTS</sequence>
<protein>
    <submittedName>
        <fullName evidence="7">Uncharacterized protein</fullName>
    </submittedName>
</protein>
<dbReference type="Gene3D" id="3.40.50.150">
    <property type="entry name" value="Vaccinia Virus protein VP39"/>
    <property type="match status" value="1"/>
</dbReference>
<comment type="function">
    <text evidence="1">Methylates caffeoyl-CoA to feruloyl-CoA and 5-hydroxyferuloyl-CoA to sinapoyl-CoA. Plays a role in the synthesis of feruloylated polysaccharides. Involved in the reinforcement of the plant cell wall. Also involved in the responding to wounding or pathogen challenge by the increased formation of cell wall-bound ferulic acid polymers.</text>
</comment>
<proteinExistence type="inferred from homology"/>
<dbReference type="GO" id="GO:0008757">
    <property type="term" value="F:S-adenosylmethionine-dependent methyltransferase activity"/>
    <property type="evidence" value="ECO:0007669"/>
    <property type="project" value="TreeGrafter"/>
</dbReference>
<name>A0AAQ3MY58_VIGMU</name>
<feature type="compositionally biased region" description="Basic residues" evidence="6">
    <location>
        <begin position="158"/>
        <end position="167"/>
    </location>
</feature>
<evidence type="ECO:0000256" key="6">
    <source>
        <dbReference type="SAM" id="MobiDB-lite"/>
    </source>
</evidence>
<organism evidence="7 8">
    <name type="scientific">Vigna mungo</name>
    <name type="common">Black gram</name>
    <name type="synonym">Phaseolus mungo</name>
    <dbReference type="NCBI Taxonomy" id="3915"/>
    <lineage>
        <taxon>Eukaryota</taxon>
        <taxon>Viridiplantae</taxon>
        <taxon>Streptophyta</taxon>
        <taxon>Embryophyta</taxon>
        <taxon>Tracheophyta</taxon>
        <taxon>Spermatophyta</taxon>
        <taxon>Magnoliopsida</taxon>
        <taxon>eudicotyledons</taxon>
        <taxon>Gunneridae</taxon>
        <taxon>Pentapetalae</taxon>
        <taxon>rosids</taxon>
        <taxon>fabids</taxon>
        <taxon>Fabales</taxon>
        <taxon>Fabaceae</taxon>
        <taxon>Papilionoideae</taxon>
        <taxon>50 kb inversion clade</taxon>
        <taxon>NPAAA clade</taxon>
        <taxon>indigoferoid/millettioid clade</taxon>
        <taxon>Phaseoleae</taxon>
        <taxon>Vigna</taxon>
    </lineage>
</organism>
<keyword evidence="3" id="KW-0808">Transferase</keyword>
<dbReference type="GO" id="GO:0008171">
    <property type="term" value="F:O-methyltransferase activity"/>
    <property type="evidence" value="ECO:0007669"/>
    <property type="project" value="InterPro"/>
</dbReference>
<keyword evidence="4" id="KW-0949">S-adenosyl-L-methionine</keyword>
<evidence type="ECO:0000256" key="1">
    <source>
        <dbReference type="ARBA" id="ARBA00002334"/>
    </source>
</evidence>
<keyword evidence="2" id="KW-0489">Methyltransferase</keyword>
<evidence type="ECO:0000256" key="4">
    <source>
        <dbReference type="ARBA" id="ARBA00022691"/>
    </source>
</evidence>
<dbReference type="InterPro" id="IPR029063">
    <property type="entry name" value="SAM-dependent_MTases_sf"/>
</dbReference>
<dbReference type="EMBL" id="CP144693">
    <property type="protein sequence ID" value="WVY99278.1"/>
    <property type="molecule type" value="Genomic_DNA"/>
</dbReference>
<reference evidence="7 8" key="1">
    <citation type="journal article" date="2023" name="Life. Sci Alliance">
        <title>Evolutionary insights into 3D genome organization and epigenetic landscape of Vigna mungo.</title>
        <authorList>
            <person name="Junaid A."/>
            <person name="Singh B."/>
            <person name="Bhatia S."/>
        </authorList>
    </citation>
    <scope>NUCLEOTIDE SEQUENCE [LARGE SCALE GENOMIC DNA]</scope>
    <source>
        <strain evidence="7">Urdbean</strain>
    </source>
</reference>
<evidence type="ECO:0000256" key="3">
    <source>
        <dbReference type="ARBA" id="ARBA00022679"/>
    </source>
</evidence>
<evidence type="ECO:0000313" key="8">
    <source>
        <dbReference type="Proteomes" id="UP001374535"/>
    </source>
</evidence>
<dbReference type="AlphaFoldDB" id="A0AAQ3MY58"/>
<evidence type="ECO:0000313" key="7">
    <source>
        <dbReference type="EMBL" id="WVY99278.1"/>
    </source>
</evidence>